<feature type="chain" id="PRO_5038736689" evidence="3">
    <location>
        <begin position="23"/>
        <end position="472"/>
    </location>
</feature>
<dbReference type="GO" id="GO:0003755">
    <property type="term" value="F:peptidyl-prolyl cis-trans isomerase activity"/>
    <property type="evidence" value="ECO:0007669"/>
    <property type="project" value="UniProtKB-KW"/>
</dbReference>
<dbReference type="PANTHER" id="PTHR47245">
    <property type="entry name" value="PEPTIDYLPROLYL ISOMERASE"/>
    <property type="match status" value="1"/>
</dbReference>
<evidence type="ECO:0000256" key="2">
    <source>
        <dbReference type="SAM" id="MobiDB-lite"/>
    </source>
</evidence>
<evidence type="ECO:0000313" key="5">
    <source>
        <dbReference type="EMBL" id="HIU28821.1"/>
    </source>
</evidence>
<feature type="non-terminal residue" evidence="5">
    <location>
        <position position="472"/>
    </location>
</feature>
<dbReference type="InterPro" id="IPR050245">
    <property type="entry name" value="PrsA_foldase"/>
</dbReference>
<dbReference type="InterPro" id="IPR027304">
    <property type="entry name" value="Trigger_fact/SurA_dom_sf"/>
</dbReference>
<keyword evidence="1" id="KW-0697">Rotamase</keyword>
<dbReference type="Pfam" id="PF00639">
    <property type="entry name" value="Rotamase"/>
    <property type="match status" value="1"/>
</dbReference>
<evidence type="ECO:0000256" key="1">
    <source>
        <dbReference type="PROSITE-ProRule" id="PRU00278"/>
    </source>
</evidence>
<protein>
    <submittedName>
        <fullName evidence="5">Peptidylprolyl isomerase</fullName>
    </submittedName>
</protein>
<dbReference type="PROSITE" id="PS50198">
    <property type="entry name" value="PPIC_PPIASE_2"/>
    <property type="match status" value="1"/>
</dbReference>
<dbReference type="PROSITE" id="PS51257">
    <property type="entry name" value="PROKAR_LIPOPROTEIN"/>
    <property type="match status" value="1"/>
</dbReference>
<organism evidence="5 6">
    <name type="scientific">Candidatus Egerieisoma faecipullorum</name>
    <dbReference type="NCBI Taxonomy" id="2840963"/>
    <lineage>
        <taxon>Bacteria</taxon>
        <taxon>Bacillati</taxon>
        <taxon>Bacillota</taxon>
        <taxon>Clostridia</taxon>
        <taxon>Eubacteriales</taxon>
        <taxon>Clostridiaceae</taxon>
        <taxon>Clostridiaceae incertae sedis</taxon>
        <taxon>Candidatus Egerieisoma</taxon>
    </lineage>
</organism>
<keyword evidence="3" id="KW-0732">Signal</keyword>
<feature type="compositionally biased region" description="Low complexity" evidence="2">
    <location>
        <begin position="374"/>
        <end position="384"/>
    </location>
</feature>
<evidence type="ECO:0000313" key="6">
    <source>
        <dbReference type="Proteomes" id="UP000824089"/>
    </source>
</evidence>
<dbReference type="AlphaFoldDB" id="A0A9D1L9F8"/>
<dbReference type="SUPFAM" id="SSF109998">
    <property type="entry name" value="Triger factor/SurA peptide-binding domain-like"/>
    <property type="match status" value="1"/>
</dbReference>
<dbReference type="SUPFAM" id="SSF54534">
    <property type="entry name" value="FKBP-like"/>
    <property type="match status" value="1"/>
</dbReference>
<name>A0A9D1L9F8_9CLOT</name>
<keyword evidence="1 5" id="KW-0413">Isomerase</keyword>
<reference evidence="5" key="2">
    <citation type="journal article" date="2021" name="PeerJ">
        <title>Extensive microbial diversity within the chicken gut microbiome revealed by metagenomics and culture.</title>
        <authorList>
            <person name="Gilroy R."/>
            <person name="Ravi A."/>
            <person name="Getino M."/>
            <person name="Pursley I."/>
            <person name="Horton D.L."/>
            <person name="Alikhan N.F."/>
            <person name="Baker D."/>
            <person name="Gharbi K."/>
            <person name="Hall N."/>
            <person name="Watson M."/>
            <person name="Adriaenssens E.M."/>
            <person name="Foster-Nyarko E."/>
            <person name="Jarju S."/>
            <person name="Secka A."/>
            <person name="Antonio M."/>
            <person name="Oren A."/>
            <person name="Chaudhuri R.R."/>
            <person name="La Ragione R."/>
            <person name="Hildebrand F."/>
            <person name="Pallen M.J."/>
        </authorList>
    </citation>
    <scope>NUCLEOTIDE SEQUENCE</scope>
    <source>
        <strain evidence="5">CHK195-4489</strain>
    </source>
</reference>
<accession>A0A9D1L9F8</accession>
<dbReference type="InterPro" id="IPR000297">
    <property type="entry name" value="PPIase_PpiC"/>
</dbReference>
<dbReference type="EMBL" id="DVMM01000016">
    <property type="protein sequence ID" value="HIU28821.1"/>
    <property type="molecule type" value="Genomic_DNA"/>
</dbReference>
<feature type="domain" description="PpiC" evidence="4">
    <location>
        <begin position="201"/>
        <end position="307"/>
    </location>
</feature>
<proteinExistence type="predicted"/>
<gene>
    <name evidence="5" type="ORF">IAD50_00830</name>
</gene>
<dbReference type="Gene3D" id="3.10.50.40">
    <property type="match status" value="1"/>
</dbReference>
<feature type="region of interest" description="Disordered" evidence="2">
    <location>
        <begin position="369"/>
        <end position="391"/>
    </location>
</feature>
<evidence type="ECO:0000256" key="3">
    <source>
        <dbReference type="SAM" id="SignalP"/>
    </source>
</evidence>
<dbReference type="PANTHER" id="PTHR47245:SF2">
    <property type="entry name" value="PEPTIDYL-PROLYL CIS-TRANS ISOMERASE HP_0175-RELATED"/>
    <property type="match status" value="1"/>
</dbReference>
<reference evidence="5" key="1">
    <citation type="submission" date="2020-10" db="EMBL/GenBank/DDBJ databases">
        <authorList>
            <person name="Gilroy R."/>
        </authorList>
    </citation>
    <scope>NUCLEOTIDE SEQUENCE</scope>
    <source>
        <strain evidence="5">CHK195-4489</strain>
    </source>
</reference>
<sequence length="472" mass="53691">MKKHTKLIALVLSCAMTFTLLAGCKKSESIVGRVNGSVIPDGLFINSFSTTVYEAQTAGDTDIDFDLEGEALYDEIRGKEKDGMSYYDIFVEDALETAREFMIQYEMYSQKEEWPSESEIEDLKTSADSYFSYMLSYLGTSLGVSTVQDLAEVAYGMTYDDLMEYYTMSGALENYKAALEESVNPTDDELAEFYADHEEDYRTVEVRHSLILTEDMDEEEKAEAYEAVQELVERYNAGEITFDDLLEESDDVNSSTGEPNNDGYYTVQKDSNFVQSFKDWALAQTAPSDTVEIVESEYGYHIMQCTAILDLTDETVKETVESAYKMELVENQIEEETRPYLENKDYEIKDLNEEYIEKIVKRSFTGDFSDTDDSTASPSATAEPTPKPEYNDAAADETKVADYNGEAVLKAYYVQFFSQAMNEIFTGYDFSEAGDSEEKFYEILNEAVLEEYQDGKTYLEYAKEYGLELLLD</sequence>
<evidence type="ECO:0000259" key="4">
    <source>
        <dbReference type="PROSITE" id="PS50198"/>
    </source>
</evidence>
<comment type="caution">
    <text evidence="5">The sequence shown here is derived from an EMBL/GenBank/DDBJ whole genome shotgun (WGS) entry which is preliminary data.</text>
</comment>
<dbReference type="InterPro" id="IPR046357">
    <property type="entry name" value="PPIase_dom_sf"/>
</dbReference>
<dbReference type="Proteomes" id="UP000824089">
    <property type="component" value="Unassembled WGS sequence"/>
</dbReference>
<feature type="signal peptide" evidence="3">
    <location>
        <begin position="1"/>
        <end position="22"/>
    </location>
</feature>